<feature type="transmembrane region" description="Helical" evidence="1">
    <location>
        <begin position="5"/>
        <end position="24"/>
    </location>
</feature>
<name>A0A2N0YZN5_9BACI</name>
<dbReference type="Pfam" id="PF14146">
    <property type="entry name" value="DUF4305"/>
    <property type="match status" value="1"/>
</dbReference>
<keyword evidence="1" id="KW-0812">Transmembrane</keyword>
<keyword evidence="1" id="KW-0472">Membrane</keyword>
<evidence type="ECO:0000256" key="1">
    <source>
        <dbReference type="SAM" id="Phobius"/>
    </source>
</evidence>
<feature type="transmembrane region" description="Helical" evidence="1">
    <location>
        <begin position="36"/>
        <end position="61"/>
    </location>
</feature>
<dbReference type="Proteomes" id="UP000233375">
    <property type="component" value="Unassembled WGS sequence"/>
</dbReference>
<keyword evidence="1" id="KW-1133">Transmembrane helix</keyword>
<gene>
    <name evidence="2" type="ORF">CWS01_15525</name>
</gene>
<dbReference type="RefSeq" id="WP_101178107.1">
    <property type="nucleotide sequence ID" value="NZ_PISE01000035.1"/>
</dbReference>
<evidence type="ECO:0000313" key="3">
    <source>
        <dbReference type="Proteomes" id="UP000233375"/>
    </source>
</evidence>
<dbReference type="EMBL" id="PISE01000035">
    <property type="protein sequence ID" value="PKG22720.1"/>
    <property type="molecule type" value="Genomic_DNA"/>
</dbReference>
<keyword evidence="3" id="KW-1185">Reference proteome</keyword>
<proteinExistence type="predicted"/>
<accession>A0A2N0YZN5</accession>
<dbReference type="AlphaFoldDB" id="A0A2N0YZN5"/>
<dbReference type="OrthoDB" id="2355666at2"/>
<reference evidence="2 3" key="1">
    <citation type="journal article" date="2003" name="Int. J. Syst. Evol. Microbiol.">
        <title>Bacillus nealsonii sp. nov., isolated from a spacecraft-assembly facility, whose spores are gamma-radiation resistant.</title>
        <authorList>
            <person name="Venkateswaran K."/>
            <person name="Kempf M."/>
            <person name="Chen F."/>
            <person name="Satomi M."/>
            <person name="Nicholson W."/>
            <person name="Kern R."/>
        </authorList>
    </citation>
    <scope>NUCLEOTIDE SEQUENCE [LARGE SCALE GENOMIC DNA]</scope>
    <source>
        <strain evidence="2 3">FO-92</strain>
    </source>
</reference>
<comment type="caution">
    <text evidence="2">The sequence shown here is derived from an EMBL/GenBank/DDBJ whole genome shotgun (WGS) entry which is preliminary data.</text>
</comment>
<dbReference type="InterPro" id="IPR025426">
    <property type="entry name" value="DUF4305"/>
</dbReference>
<organism evidence="2 3">
    <name type="scientific">Niallia nealsonii</name>
    <dbReference type="NCBI Taxonomy" id="115979"/>
    <lineage>
        <taxon>Bacteria</taxon>
        <taxon>Bacillati</taxon>
        <taxon>Bacillota</taxon>
        <taxon>Bacilli</taxon>
        <taxon>Bacillales</taxon>
        <taxon>Bacillaceae</taxon>
        <taxon>Niallia</taxon>
    </lineage>
</organism>
<protein>
    <submittedName>
        <fullName evidence="2">DUF4305 domain-containing protein</fullName>
    </submittedName>
</protein>
<sequence>MKQSALFSGFLYILLGIVFTYFAIENIQTNQGWGFFTYILVILATFDIGSGIRLIAFHFFIKKSANKNKKK</sequence>
<evidence type="ECO:0000313" key="2">
    <source>
        <dbReference type="EMBL" id="PKG22720.1"/>
    </source>
</evidence>